<dbReference type="PIRSF" id="PIRSF006443">
    <property type="entry name" value="MoaB"/>
    <property type="match status" value="1"/>
</dbReference>
<sequence>MKAKADVPFVPLNIAVLTVSDTRTEETDTSGQLFVDRLGASGHGLYARVLLKDDLYKIRAQVAQWIADDQCQVVLITGGTGFTGRDSTPEAVACLLDKQVDGFGELFRQISVADIGTSTVQSRALAGLANGTLVCCLPGSTNACRTGWDGILAEQLDVRHRPCNFVVHLKQAEPCVSRG</sequence>
<dbReference type="UniPathway" id="UPA00344"/>
<keyword evidence="5" id="KW-0342">GTP-binding</keyword>
<dbReference type="NCBIfam" id="TIGR00177">
    <property type="entry name" value="molyb_syn"/>
    <property type="match status" value="1"/>
</dbReference>
<dbReference type="InterPro" id="IPR008284">
    <property type="entry name" value="MoCF_biosynth_CS"/>
</dbReference>
<dbReference type="SUPFAM" id="SSF53218">
    <property type="entry name" value="Molybdenum cofactor biosynthesis proteins"/>
    <property type="match status" value="1"/>
</dbReference>
<dbReference type="InterPro" id="IPR001453">
    <property type="entry name" value="MoaB/Mog_dom"/>
</dbReference>
<comment type="function">
    <text evidence="7">May be involved in the biosynthesis of molybdopterin. Can bind GTP and has low GTPase activity. Can bind MPT, but has no MPT adenylyl transferase activity.</text>
</comment>
<keyword evidence="11" id="KW-1185">Reference proteome</keyword>
<gene>
    <name evidence="10" type="ORF">LT40_07330</name>
</gene>
<dbReference type="InterPro" id="IPR013484">
    <property type="entry name" value="MoaB_proteobac"/>
</dbReference>
<dbReference type="HOGENOM" id="CLU_077358_2_2_6"/>
<keyword evidence="6 8" id="KW-0501">Molybdenum cofactor biosynthesis</keyword>
<evidence type="ECO:0000256" key="6">
    <source>
        <dbReference type="ARBA" id="ARBA00023150"/>
    </source>
</evidence>
<evidence type="ECO:0000256" key="8">
    <source>
        <dbReference type="PIRNR" id="PIRNR006443"/>
    </source>
</evidence>
<evidence type="ECO:0000256" key="1">
    <source>
        <dbReference type="ARBA" id="ARBA00005046"/>
    </source>
</evidence>
<dbReference type="GO" id="GO:0006777">
    <property type="term" value="P:Mo-molybdopterin cofactor biosynthetic process"/>
    <property type="evidence" value="ECO:0007669"/>
    <property type="project" value="UniProtKB-UniRule"/>
</dbReference>
<protein>
    <recommendedName>
        <fullName evidence="3 8">Molybdenum cofactor biosynthesis protein B</fullName>
    </recommendedName>
</protein>
<dbReference type="NCBIfam" id="TIGR02667">
    <property type="entry name" value="moaB_proteo"/>
    <property type="match status" value="1"/>
</dbReference>
<accession>A0A089YLD7</accession>
<feature type="domain" description="MoaB/Mog" evidence="9">
    <location>
        <begin position="15"/>
        <end position="159"/>
    </location>
</feature>
<dbReference type="Pfam" id="PF00994">
    <property type="entry name" value="MoCF_biosynth"/>
    <property type="match status" value="1"/>
</dbReference>
<dbReference type="CDD" id="cd00886">
    <property type="entry name" value="MogA_MoaB"/>
    <property type="match status" value="1"/>
</dbReference>
<dbReference type="PANTHER" id="PTHR43232:SF2">
    <property type="entry name" value="MOLYBDENUM COFACTOR BIOSYNTHESIS PROTEIN B"/>
    <property type="match status" value="1"/>
</dbReference>
<dbReference type="PROSITE" id="PS01078">
    <property type="entry name" value="MOCF_BIOSYNTHESIS_1"/>
    <property type="match status" value="1"/>
</dbReference>
<evidence type="ECO:0000256" key="5">
    <source>
        <dbReference type="ARBA" id="ARBA00023134"/>
    </source>
</evidence>
<comment type="pathway">
    <text evidence="1 8">Cofactor biosynthesis; molybdopterin biosynthesis.</text>
</comment>
<dbReference type="eggNOG" id="COG0521">
    <property type="taxonomic scope" value="Bacteria"/>
</dbReference>
<evidence type="ECO:0000259" key="9">
    <source>
        <dbReference type="SMART" id="SM00852"/>
    </source>
</evidence>
<proteinExistence type="inferred from homology"/>
<dbReference type="FunFam" id="3.40.980.10:FF:000003">
    <property type="entry name" value="Molybdenum cofactor biosynthesis protein B"/>
    <property type="match status" value="1"/>
</dbReference>
<evidence type="ECO:0000256" key="4">
    <source>
        <dbReference type="ARBA" id="ARBA00022741"/>
    </source>
</evidence>
<organism evidence="10 11">
    <name type="scientific">Pseudomonas rhizosphaerae</name>
    <dbReference type="NCBI Taxonomy" id="216142"/>
    <lineage>
        <taxon>Bacteria</taxon>
        <taxon>Pseudomonadati</taxon>
        <taxon>Pseudomonadota</taxon>
        <taxon>Gammaproteobacteria</taxon>
        <taxon>Pseudomonadales</taxon>
        <taxon>Pseudomonadaceae</taxon>
        <taxon>Pseudomonas</taxon>
    </lineage>
</organism>
<dbReference type="GO" id="GO:0005525">
    <property type="term" value="F:GTP binding"/>
    <property type="evidence" value="ECO:0007669"/>
    <property type="project" value="UniProtKB-KW"/>
</dbReference>
<dbReference type="InterPro" id="IPR036425">
    <property type="entry name" value="MoaB/Mog-like_dom_sf"/>
</dbReference>
<evidence type="ECO:0000256" key="7">
    <source>
        <dbReference type="ARBA" id="ARBA00055616"/>
    </source>
</evidence>
<evidence type="ECO:0000256" key="2">
    <source>
        <dbReference type="ARBA" id="ARBA00006112"/>
    </source>
</evidence>
<dbReference type="SMART" id="SM00852">
    <property type="entry name" value="MoCF_biosynth"/>
    <property type="match status" value="1"/>
</dbReference>
<dbReference type="GO" id="GO:0005829">
    <property type="term" value="C:cytosol"/>
    <property type="evidence" value="ECO:0007669"/>
    <property type="project" value="TreeGrafter"/>
</dbReference>
<dbReference type="RefSeq" id="WP_043188237.1">
    <property type="nucleotide sequence ID" value="NZ_CP009533.1"/>
</dbReference>
<name>A0A089YLD7_9PSED</name>
<dbReference type="PANTHER" id="PTHR43232">
    <property type="entry name" value="MOLYBDENUM COFACTOR BIOSYNTHESIS PROTEIN B"/>
    <property type="match status" value="1"/>
</dbReference>
<dbReference type="KEGG" id="prh:LT40_07330"/>
<dbReference type="AlphaFoldDB" id="A0A089YLD7"/>
<dbReference type="Gene3D" id="3.40.980.10">
    <property type="entry name" value="MoaB/Mog-like domain"/>
    <property type="match status" value="1"/>
</dbReference>
<comment type="similarity">
    <text evidence="2 8">Belongs to the MoaB/Mog family.</text>
</comment>
<dbReference type="Proteomes" id="UP000029499">
    <property type="component" value="Chromosome"/>
</dbReference>
<dbReference type="EMBL" id="CP009533">
    <property type="protein sequence ID" value="AIS17223.1"/>
    <property type="molecule type" value="Genomic_DNA"/>
</dbReference>
<evidence type="ECO:0000256" key="3">
    <source>
        <dbReference type="ARBA" id="ARBA00015262"/>
    </source>
</evidence>
<keyword evidence="4" id="KW-0547">Nucleotide-binding</keyword>
<evidence type="ECO:0000313" key="11">
    <source>
        <dbReference type="Proteomes" id="UP000029499"/>
    </source>
</evidence>
<reference evidence="10 11" key="1">
    <citation type="journal article" date="2015" name="J. Biotechnol.">
        <title>Complete genome sequence of Pseudomonas rhizosphaerae IH5T (=DSM 16299T), a phosphate-solubilizing rhizobacterium for bacterial biofertilizer.</title>
        <authorList>
            <person name="Kwak Y."/>
            <person name="Jung B.K."/>
            <person name="Shin J.H."/>
        </authorList>
    </citation>
    <scope>NUCLEOTIDE SEQUENCE [LARGE SCALE GENOMIC DNA]</scope>
    <source>
        <strain evidence="10">DSM 16299</strain>
    </source>
</reference>
<dbReference type="OrthoDB" id="9784492at2"/>
<dbReference type="STRING" id="216142.LT40_07330"/>
<evidence type="ECO:0000313" key="10">
    <source>
        <dbReference type="EMBL" id="AIS17223.1"/>
    </source>
</evidence>
<dbReference type="InterPro" id="IPR012245">
    <property type="entry name" value="MoaB"/>
</dbReference>